<dbReference type="Proteomes" id="UP001150538">
    <property type="component" value="Unassembled WGS sequence"/>
</dbReference>
<dbReference type="AlphaFoldDB" id="A0A9W7ZS51"/>
<reference evidence="2" key="1">
    <citation type="submission" date="2022-07" db="EMBL/GenBank/DDBJ databases">
        <title>Phylogenomic reconstructions and comparative analyses of Kickxellomycotina fungi.</title>
        <authorList>
            <person name="Reynolds N.K."/>
            <person name="Stajich J.E."/>
            <person name="Barry K."/>
            <person name="Grigoriev I.V."/>
            <person name="Crous P."/>
            <person name="Smith M.E."/>
        </authorList>
    </citation>
    <scope>NUCLEOTIDE SEQUENCE</scope>
    <source>
        <strain evidence="2">NBRC 100468</strain>
    </source>
</reference>
<dbReference type="EMBL" id="JANBPU010000397">
    <property type="protein sequence ID" value="KAJ1911907.1"/>
    <property type="molecule type" value="Genomic_DNA"/>
</dbReference>
<feature type="region of interest" description="Disordered" evidence="1">
    <location>
        <begin position="1"/>
        <end position="126"/>
    </location>
</feature>
<name>A0A9W7ZS51_9FUNG</name>
<feature type="compositionally biased region" description="Low complexity" evidence="1">
    <location>
        <begin position="30"/>
        <end position="40"/>
    </location>
</feature>
<evidence type="ECO:0000313" key="3">
    <source>
        <dbReference type="Proteomes" id="UP001150538"/>
    </source>
</evidence>
<gene>
    <name evidence="2" type="ORF">H4219_005794</name>
</gene>
<comment type="caution">
    <text evidence="2">The sequence shown here is derived from an EMBL/GenBank/DDBJ whole genome shotgun (WGS) entry which is preliminary data.</text>
</comment>
<protein>
    <submittedName>
        <fullName evidence="2">Uncharacterized protein</fullName>
    </submittedName>
</protein>
<proteinExistence type="predicted"/>
<feature type="region of interest" description="Disordered" evidence="1">
    <location>
        <begin position="138"/>
        <end position="221"/>
    </location>
</feature>
<feature type="compositionally biased region" description="Low complexity" evidence="1">
    <location>
        <begin position="61"/>
        <end position="75"/>
    </location>
</feature>
<keyword evidence="3" id="KW-1185">Reference proteome</keyword>
<accession>A0A9W7ZS51</accession>
<evidence type="ECO:0000313" key="2">
    <source>
        <dbReference type="EMBL" id="KAJ1911907.1"/>
    </source>
</evidence>
<evidence type="ECO:0000256" key="1">
    <source>
        <dbReference type="SAM" id="MobiDB-lite"/>
    </source>
</evidence>
<organism evidence="2 3">
    <name type="scientific">Mycoemilia scoparia</name>
    <dbReference type="NCBI Taxonomy" id="417184"/>
    <lineage>
        <taxon>Eukaryota</taxon>
        <taxon>Fungi</taxon>
        <taxon>Fungi incertae sedis</taxon>
        <taxon>Zoopagomycota</taxon>
        <taxon>Kickxellomycotina</taxon>
        <taxon>Kickxellomycetes</taxon>
        <taxon>Kickxellales</taxon>
        <taxon>Kickxellaceae</taxon>
        <taxon>Mycoemilia</taxon>
    </lineage>
</organism>
<feature type="compositionally biased region" description="Low complexity" evidence="1">
    <location>
        <begin position="175"/>
        <end position="187"/>
    </location>
</feature>
<sequence>MASTAPPREDEVVMGGTDQGPERAPPVSAPAPAAATTEPTKQIEFSFVSNGFERPTDDMPAAAVNSSTRSVSNTVPLTAAVLPTKTTSSSPDPQAGSDKTSEGPWVQVKSLSQKHREGRQHAACRTTAHAVAKDLKASLFTGGAKMNKKKSRGKFSFPPLKNSSFSSTPLPPAASKPAKQPSSPPGKFSYKDTAMTRTDRHNKSLPLDARIEGARRRMPAL</sequence>